<evidence type="ECO:0000256" key="7">
    <source>
        <dbReference type="ARBA" id="ARBA00023237"/>
    </source>
</evidence>
<dbReference type="Proteomes" id="UP000306585">
    <property type="component" value="Unassembled WGS sequence"/>
</dbReference>
<dbReference type="Gene3D" id="2.40.170.20">
    <property type="entry name" value="TonB-dependent receptor, beta-barrel domain"/>
    <property type="match status" value="1"/>
</dbReference>
<dbReference type="Pfam" id="PF00593">
    <property type="entry name" value="TonB_dep_Rec_b-barrel"/>
    <property type="match status" value="1"/>
</dbReference>
<dbReference type="InterPro" id="IPR010100">
    <property type="entry name" value="TonB-dep_Cu_rcpt"/>
</dbReference>
<evidence type="ECO:0000256" key="9">
    <source>
        <dbReference type="RuleBase" id="RU003357"/>
    </source>
</evidence>
<evidence type="ECO:0000256" key="8">
    <source>
        <dbReference type="PROSITE-ProRule" id="PRU01360"/>
    </source>
</evidence>
<feature type="compositionally biased region" description="Basic and acidic residues" evidence="10">
    <location>
        <begin position="1"/>
        <end position="12"/>
    </location>
</feature>
<protein>
    <submittedName>
        <fullName evidence="13">TonB-dependent copper receptor</fullName>
    </submittedName>
</protein>
<dbReference type="EMBL" id="VBRY01000009">
    <property type="protein sequence ID" value="TLS66577.1"/>
    <property type="molecule type" value="Genomic_DNA"/>
</dbReference>
<keyword evidence="7 8" id="KW-0998">Cell outer membrane</keyword>
<dbReference type="PANTHER" id="PTHR30069">
    <property type="entry name" value="TONB-DEPENDENT OUTER MEMBRANE RECEPTOR"/>
    <property type="match status" value="1"/>
</dbReference>
<evidence type="ECO:0000313" key="13">
    <source>
        <dbReference type="EMBL" id="TLS66577.1"/>
    </source>
</evidence>
<dbReference type="SUPFAM" id="SSF56935">
    <property type="entry name" value="Porins"/>
    <property type="match status" value="1"/>
</dbReference>
<comment type="similarity">
    <text evidence="8 9">Belongs to the TonB-dependent receptor family.</text>
</comment>
<keyword evidence="14" id="KW-1185">Reference proteome</keyword>
<sequence length="660" mass="72170">MEKVDAGGHLTDEVVVTAPREAEPLTVRSDPKQPRQPMPAHDGADYLKSIPGFSVIRKGGADGDPVFRGMAGSRLNILLDGETILGGCPQRMDPPTAYIYPGAYDELTVLKGPQTVAYGPGNSAGVVLFERKPARFEEAGMKVNSTLTVGSFGRNDEMADVRAGLGVGYIQMNGTRSHSNDYRDGNGNRVHSKYTRWSSNVAIGWTPGDDTLLELSAAKSDGKAAYADRLMDGARFTRDNIGMKFRQNHISPVLMNIEAQAYYNYIDHVMDNYSLRPFTPVPMSMPNPAASNPDRKTVGGKLMAGLAAGDATDARIGIDMQQNTHRNRMTANELTRPYEAMARSEDARFSNYGVFADVTHELTANDRLLTGMRIDQWHAEDRRRMVMSMMGSVMNPTYNQRRNELLSSGFGRYEHDLEGMPATLYIGIGHNKRFPDYWELISKAGTASVSAFNTRAEKTTQVDAGLTVNGDDVQLSLSGFYNRINDFNLIDASRLVMGMAVNRNINATTMGGEASMAYRPVRHWKVNGAISYVYGKNDSDGVALGQMPPLEGHLGLDYDDSTYSAGALLRMVATQGRFAANQGNIVGQDIGRTGGFAVTSLHAGWKPVRNLQITAGIDNLFDKVYAEHISRAGSTVAGYVSTTRVNEMGRSLWLSANLTY</sequence>
<comment type="subcellular location">
    <subcellularLocation>
        <location evidence="1 8">Cell outer membrane</location>
        <topology evidence="1 8">Multi-pass membrane protein</topology>
    </subcellularLocation>
</comment>
<dbReference type="InterPro" id="IPR037066">
    <property type="entry name" value="Plug_dom_sf"/>
</dbReference>
<dbReference type="PANTHER" id="PTHR30069:SF49">
    <property type="entry name" value="OUTER MEMBRANE PROTEIN C"/>
    <property type="match status" value="1"/>
</dbReference>
<dbReference type="PROSITE" id="PS52016">
    <property type="entry name" value="TONB_DEPENDENT_REC_3"/>
    <property type="match status" value="1"/>
</dbReference>
<accession>A0A5R9GQN5</accession>
<proteinExistence type="inferred from homology"/>
<keyword evidence="5 9" id="KW-0798">TonB box</keyword>
<evidence type="ECO:0000313" key="14">
    <source>
        <dbReference type="Proteomes" id="UP000306585"/>
    </source>
</evidence>
<feature type="domain" description="TonB-dependent receptor plug" evidence="12">
    <location>
        <begin position="39"/>
        <end position="126"/>
    </location>
</feature>
<feature type="region of interest" description="Disordered" evidence="10">
    <location>
        <begin position="1"/>
        <end position="44"/>
    </location>
</feature>
<dbReference type="InterPro" id="IPR039426">
    <property type="entry name" value="TonB-dep_rcpt-like"/>
</dbReference>
<reference evidence="13 14" key="1">
    <citation type="journal article" date="2019" name="Appl. Environ. Microbiol.">
        <title>Environmental Evidence and Genomic Insight of Iron-oxidizing Bacteria Preference Towards More Corrosion Resistant Stainless Steel at Higher Salinities.</title>
        <authorList>
            <person name="Garrison C.E."/>
            <person name="Price K.A."/>
            <person name="Field E.K."/>
        </authorList>
    </citation>
    <scope>NUCLEOTIDE SEQUENCE [LARGE SCALE GENOMIC DNA]</scope>
    <source>
        <strain evidence="13 14">P3</strain>
    </source>
</reference>
<dbReference type="CDD" id="cd01347">
    <property type="entry name" value="ligand_gated_channel"/>
    <property type="match status" value="1"/>
</dbReference>
<evidence type="ECO:0000256" key="3">
    <source>
        <dbReference type="ARBA" id="ARBA00022452"/>
    </source>
</evidence>
<organism evidence="13 14">
    <name type="scientific">Mariprofundus erugo</name>
    <dbReference type="NCBI Taxonomy" id="2528639"/>
    <lineage>
        <taxon>Bacteria</taxon>
        <taxon>Pseudomonadati</taxon>
        <taxon>Pseudomonadota</taxon>
        <taxon>Candidatius Mariprofundia</taxon>
        <taxon>Mariprofundales</taxon>
        <taxon>Mariprofundaceae</taxon>
        <taxon>Mariprofundus</taxon>
    </lineage>
</organism>
<evidence type="ECO:0000256" key="6">
    <source>
        <dbReference type="ARBA" id="ARBA00023136"/>
    </source>
</evidence>
<evidence type="ECO:0000256" key="2">
    <source>
        <dbReference type="ARBA" id="ARBA00022448"/>
    </source>
</evidence>
<dbReference type="GO" id="GO:0009279">
    <property type="term" value="C:cell outer membrane"/>
    <property type="evidence" value="ECO:0007669"/>
    <property type="project" value="UniProtKB-SubCell"/>
</dbReference>
<evidence type="ECO:0000259" key="12">
    <source>
        <dbReference type="Pfam" id="PF07715"/>
    </source>
</evidence>
<dbReference type="Pfam" id="PF07715">
    <property type="entry name" value="Plug"/>
    <property type="match status" value="1"/>
</dbReference>
<dbReference type="NCBIfam" id="TIGR01778">
    <property type="entry name" value="TonB-copper"/>
    <property type="match status" value="1"/>
</dbReference>
<keyword evidence="2 8" id="KW-0813">Transport</keyword>
<keyword evidence="6 8" id="KW-0472">Membrane</keyword>
<evidence type="ECO:0000256" key="4">
    <source>
        <dbReference type="ARBA" id="ARBA00022692"/>
    </source>
</evidence>
<comment type="caution">
    <text evidence="13">The sequence shown here is derived from an EMBL/GenBank/DDBJ whole genome shotgun (WGS) entry which is preliminary data.</text>
</comment>
<evidence type="ECO:0000256" key="1">
    <source>
        <dbReference type="ARBA" id="ARBA00004571"/>
    </source>
</evidence>
<dbReference type="AlphaFoldDB" id="A0A5R9GQN5"/>
<dbReference type="InterPro" id="IPR000531">
    <property type="entry name" value="Beta-barrel_TonB"/>
</dbReference>
<dbReference type="InterPro" id="IPR036942">
    <property type="entry name" value="Beta-barrel_TonB_sf"/>
</dbReference>
<evidence type="ECO:0000259" key="11">
    <source>
        <dbReference type="Pfam" id="PF00593"/>
    </source>
</evidence>
<keyword evidence="4 8" id="KW-0812">Transmembrane</keyword>
<evidence type="ECO:0000256" key="10">
    <source>
        <dbReference type="SAM" id="MobiDB-lite"/>
    </source>
</evidence>
<name>A0A5R9GQN5_9PROT</name>
<dbReference type="GO" id="GO:0044718">
    <property type="term" value="P:siderophore transmembrane transport"/>
    <property type="evidence" value="ECO:0007669"/>
    <property type="project" value="TreeGrafter"/>
</dbReference>
<feature type="domain" description="TonB-dependent receptor-like beta-barrel" evidence="11">
    <location>
        <begin position="178"/>
        <end position="620"/>
    </location>
</feature>
<keyword evidence="13" id="KW-0675">Receptor</keyword>
<dbReference type="Gene3D" id="2.170.130.10">
    <property type="entry name" value="TonB-dependent receptor, plug domain"/>
    <property type="match status" value="1"/>
</dbReference>
<keyword evidence="3 8" id="KW-1134">Transmembrane beta strand</keyword>
<evidence type="ECO:0000256" key="5">
    <source>
        <dbReference type="ARBA" id="ARBA00023077"/>
    </source>
</evidence>
<gene>
    <name evidence="13" type="ORF">FEF65_10360</name>
</gene>
<dbReference type="GO" id="GO:0015344">
    <property type="term" value="F:siderophore uptake transmembrane transporter activity"/>
    <property type="evidence" value="ECO:0007669"/>
    <property type="project" value="TreeGrafter"/>
</dbReference>
<dbReference type="InterPro" id="IPR012910">
    <property type="entry name" value="Plug_dom"/>
</dbReference>